<sequence length="189" mass="21082">MGNPIPTAPPSVSEIDANMISPPPYNQIDNNIINNDNIESQNIHGPPPSYFEIFGEIRQVESPTGFFAFVGKVFRVILNTVVMTFLLSLFNIVPISMIIIGSLNIGNCTIERYIPIWLICFGLQMVTANLGIVVFNKPKDKHYCDHLTFIISTVIVFFIASILALFFCFMVCCCGCLCFMNTGNRRATN</sequence>
<feature type="transmembrane region" description="Helical" evidence="1">
    <location>
        <begin position="76"/>
        <end position="101"/>
    </location>
</feature>
<organism evidence="2 3">
    <name type="scientific">Parastrongyloides trichosuri</name>
    <name type="common">Possum-specific nematode worm</name>
    <dbReference type="NCBI Taxonomy" id="131310"/>
    <lineage>
        <taxon>Eukaryota</taxon>
        <taxon>Metazoa</taxon>
        <taxon>Ecdysozoa</taxon>
        <taxon>Nematoda</taxon>
        <taxon>Chromadorea</taxon>
        <taxon>Rhabditida</taxon>
        <taxon>Tylenchina</taxon>
        <taxon>Panagrolaimomorpha</taxon>
        <taxon>Strongyloidoidea</taxon>
        <taxon>Strongyloididae</taxon>
        <taxon>Parastrongyloides</taxon>
    </lineage>
</organism>
<dbReference type="PANTHER" id="PTHR33444">
    <property type="entry name" value="SI:DKEY-19B23.12-RELATED"/>
    <property type="match status" value="1"/>
</dbReference>
<accession>A0A0N5A273</accession>
<keyword evidence="1" id="KW-0812">Transmembrane</keyword>
<dbReference type="AlphaFoldDB" id="A0A0N5A273"/>
<protein>
    <submittedName>
        <fullName evidence="3">MARVEL domain-containing protein</fullName>
    </submittedName>
</protein>
<keyword evidence="2" id="KW-1185">Reference proteome</keyword>
<dbReference type="WBParaSite" id="PTRK_0001571700.1">
    <property type="protein sequence ID" value="PTRK_0001571700.1"/>
    <property type="gene ID" value="PTRK_0001571700"/>
</dbReference>
<proteinExistence type="predicted"/>
<dbReference type="InterPro" id="IPR040350">
    <property type="entry name" value="TMEM272"/>
</dbReference>
<dbReference type="STRING" id="131310.A0A0N5A273"/>
<evidence type="ECO:0000313" key="3">
    <source>
        <dbReference type="WBParaSite" id="PTRK_0001571700.1"/>
    </source>
</evidence>
<feature type="transmembrane region" description="Helical" evidence="1">
    <location>
        <begin position="113"/>
        <end position="135"/>
    </location>
</feature>
<name>A0A0N5A273_PARTI</name>
<evidence type="ECO:0000313" key="2">
    <source>
        <dbReference type="Proteomes" id="UP000038045"/>
    </source>
</evidence>
<keyword evidence="1" id="KW-1133">Transmembrane helix</keyword>
<evidence type="ECO:0000256" key="1">
    <source>
        <dbReference type="SAM" id="Phobius"/>
    </source>
</evidence>
<keyword evidence="1" id="KW-0472">Membrane</keyword>
<dbReference type="Proteomes" id="UP000038045">
    <property type="component" value="Unplaced"/>
</dbReference>
<reference evidence="3" key="1">
    <citation type="submission" date="2017-02" db="UniProtKB">
        <authorList>
            <consortium name="WormBaseParasite"/>
        </authorList>
    </citation>
    <scope>IDENTIFICATION</scope>
</reference>
<feature type="transmembrane region" description="Helical" evidence="1">
    <location>
        <begin position="147"/>
        <end position="180"/>
    </location>
</feature>
<dbReference type="PANTHER" id="PTHR33444:SF2">
    <property type="entry name" value="MARVEL DOMAIN-CONTAINING PROTEIN"/>
    <property type="match status" value="1"/>
</dbReference>